<keyword evidence="5" id="KW-0498">Mitosis</keyword>
<keyword evidence="11" id="KW-1185">Reference proteome</keyword>
<dbReference type="EMBL" id="KZ679012">
    <property type="protein sequence ID" value="PSS17082.1"/>
    <property type="molecule type" value="Genomic_DNA"/>
</dbReference>
<dbReference type="PANTHER" id="PTHR23168:SF0">
    <property type="entry name" value="MITOTIC SPINDLE ASSEMBLY CHECKPOINT PROTEIN MAD1"/>
    <property type="match status" value="1"/>
</dbReference>
<dbReference type="InterPro" id="IPR008672">
    <property type="entry name" value="Mad1"/>
</dbReference>
<feature type="compositionally biased region" description="Polar residues" evidence="9">
    <location>
        <begin position="1"/>
        <end position="10"/>
    </location>
</feature>
<keyword evidence="4" id="KW-0132">Cell division</keyword>
<evidence type="ECO:0000256" key="7">
    <source>
        <dbReference type="ARBA" id="ARBA00023306"/>
    </source>
</evidence>
<keyword evidence="8" id="KW-0175">Coiled coil</keyword>
<feature type="region of interest" description="Disordered" evidence="9">
    <location>
        <begin position="509"/>
        <end position="546"/>
    </location>
</feature>
<evidence type="ECO:0000313" key="10">
    <source>
        <dbReference type="EMBL" id="PSS17082.1"/>
    </source>
</evidence>
<dbReference type="FunCoup" id="A0A2T3B112">
    <property type="interactions" value="263"/>
</dbReference>
<dbReference type="AlphaFoldDB" id="A0A2T3B112"/>
<feature type="compositionally biased region" description="Low complexity" evidence="9">
    <location>
        <begin position="18"/>
        <end position="30"/>
    </location>
</feature>
<evidence type="ECO:0000256" key="4">
    <source>
        <dbReference type="ARBA" id="ARBA00022618"/>
    </source>
</evidence>
<dbReference type="GO" id="GO:0000776">
    <property type="term" value="C:kinetochore"/>
    <property type="evidence" value="ECO:0007669"/>
    <property type="project" value="TreeGrafter"/>
</dbReference>
<dbReference type="STRING" id="857342.A0A2T3B112"/>
<keyword evidence="6" id="KW-0539">Nucleus</keyword>
<dbReference type="Gene3D" id="6.10.250.90">
    <property type="match status" value="1"/>
</dbReference>
<dbReference type="GO" id="GO:0072686">
    <property type="term" value="C:mitotic spindle"/>
    <property type="evidence" value="ECO:0007669"/>
    <property type="project" value="TreeGrafter"/>
</dbReference>
<dbReference type="InParanoid" id="A0A2T3B112"/>
<reference evidence="10 11" key="1">
    <citation type="journal article" date="2018" name="New Phytol.">
        <title>Comparative genomics and transcriptomics depict ericoid mycorrhizal fungi as versatile saprotrophs and plant mutualists.</title>
        <authorList>
            <person name="Martino E."/>
            <person name="Morin E."/>
            <person name="Grelet G.A."/>
            <person name="Kuo A."/>
            <person name="Kohler A."/>
            <person name="Daghino S."/>
            <person name="Barry K.W."/>
            <person name="Cichocki N."/>
            <person name="Clum A."/>
            <person name="Dockter R.B."/>
            <person name="Hainaut M."/>
            <person name="Kuo R.C."/>
            <person name="LaButti K."/>
            <person name="Lindahl B.D."/>
            <person name="Lindquist E.A."/>
            <person name="Lipzen A."/>
            <person name="Khouja H.R."/>
            <person name="Magnuson J."/>
            <person name="Murat C."/>
            <person name="Ohm R.A."/>
            <person name="Singer S.W."/>
            <person name="Spatafora J.W."/>
            <person name="Wang M."/>
            <person name="Veneault-Fourrey C."/>
            <person name="Henrissat B."/>
            <person name="Grigoriev I.V."/>
            <person name="Martin F.M."/>
            <person name="Perotto S."/>
        </authorList>
    </citation>
    <scope>NUCLEOTIDE SEQUENCE [LARGE SCALE GENOMIC DNA]</scope>
    <source>
        <strain evidence="10 11">ATCC 22711</strain>
    </source>
</reference>
<proteinExistence type="inferred from homology"/>
<dbReference type="SUPFAM" id="SSF75704">
    <property type="entry name" value="Mitotic arrest deficient-like 1, Mad1"/>
    <property type="match status" value="1"/>
</dbReference>
<dbReference type="Gene3D" id="1.20.5.170">
    <property type="match status" value="1"/>
</dbReference>
<dbReference type="GO" id="GO:0005635">
    <property type="term" value="C:nuclear envelope"/>
    <property type="evidence" value="ECO:0007669"/>
    <property type="project" value="TreeGrafter"/>
</dbReference>
<evidence type="ECO:0000256" key="8">
    <source>
        <dbReference type="SAM" id="Coils"/>
    </source>
</evidence>
<evidence type="ECO:0000256" key="6">
    <source>
        <dbReference type="ARBA" id="ARBA00023242"/>
    </source>
</evidence>
<feature type="coiled-coil region" evidence="8">
    <location>
        <begin position="631"/>
        <end position="658"/>
    </location>
</feature>
<dbReference type="OrthoDB" id="331602at2759"/>
<dbReference type="GO" id="GO:0051301">
    <property type="term" value="P:cell division"/>
    <property type="evidence" value="ECO:0007669"/>
    <property type="project" value="UniProtKB-KW"/>
</dbReference>
<feature type="compositionally biased region" description="Basic and acidic residues" evidence="9">
    <location>
        <begin position="80"/>
        <end position="97"/>
    </location>
</feature>
<dbReference type="PANTHER" id="PTHR23168">
    <property type="entry name" value="MITOTIC SPINDLE ASSEMBLY CHECKPOINT PROTEIN MAD1 MITOTIC ARREST DEFICIENT-LIKE PROTEIN 1"/>
    <property type="match status" value="1"/>
</dbReference>
<organism evidence="10 11">
    <name type="scientific">Amorphotheca resinae ATCC 22711</name>
    <dbReference type="NCBI Taxonomy" id="857342"/>
    <lineage>
        <taxon>Eukaryota</taxon>
        <taxon>Fungi</taxon>
        <taxon>Dikarya</taxon>
        <taxon>Ascomycota</taxon>
        <taxon>Pezizomycotina</taxon>
        <taxon>Leotiomycetes</taxon>
        <taxon>Helotiales</taxon>
        <taxon>Amorphothecaceae</taxon>
        <taxon>Amorphotheca</taxon>
    </lineage>
</organism>
<accession>A0A2T3B112</accession>
<comment type="similarity">
    <text evidence="2">Belongs to the MAD1 family.</text>
</comment>
<dbReference type="GeneID" id="36570813"/>
<dbReference type="Gene3D" id="3.30.457.60">
    <property type="match status" value="1"/>
</dbReference>
<evidence type="ECO:0000256" key="1">
    <source>
        <dbReference type="ARBA" id="ARBA00004123"/>
    </source>
</evidence>
<evidence type="ECO:0000313" key="11">
    <source>
        <dbReference type="Proteomes" id="UP000241818"/>
    </source>
</evidence>
<gene>
    <name evidence="10" type="ORF">M430DRAFT_141827</name>
</gene>
<dbReference type="Proteomes" id="UP000241818">
    <property type="component" value="Unassembled WGS sequence"/>
</dbReference>
<dbReference type="GO" id="GO:0051315">
    <property type="term" value="P:attachment of mitotic spindle microtubules to kinetochore"/>
    <property type="evidence" value="ECO:0007669"/>
    <property type="project" value="TreeGrafter"/>
</dbReference>
<sequence>MRAHTPQQLDASGRRRSSASSGHRISMGSSLPLPRAQSRIAMARAANTQPAFDFLTGAESTTRPPSRGAFGHSTRVSSSEFHRDKPNADTDYDHEKHRRELEELKAEVKTLKYTIDNQKQEEALAKLRHESEVRDARRKGEEDFKKMQAAEAEKSKALRQYEALSKELTEVRDAASNEKAALERRVREVEESRRVLEEEVEDIRSEREESLRGIERRSAELESRNESLQRAVEELQQDSDQREILLRDTQQQLADKDAAYGALEAEVLRLKAQTGDADTLGIIKRELSEQVAHIKKLEAANREQFTELKHFKSLHKSIEVVEEEKRSLQRKVDAMEDLRNELGEAQIQRQRLEDEKLAWTAYLQSQAGIDGQVEFDSPEALARALVEERLQRATLVERLGSLEAELSEKDSVIQGLEGEKSALAEQLEKSKSVGSNGGGDSKARLRLERQRALAVKEVEYLREQLKTFDAEDTTFQPENVDEAKLKRIQELEDMVDQYREEVRKLHEELAAREAVPPITETTGSKRPRDEAEESERLGQLSRKNRKLQDELSTLKASTKLIEKELAVTKERLTVATQQSKTRILSLRSNPTSDFEAIKMSTLNSLRKENADLLAQLQSGRPSTDSVPLSTLEAAQRDVKQAEDAVKSQKKMNDRLKKVWHAKTQEFRELVVSLLGWDVVFLSNGKMRVTSFFYPSKGDHENSIEFDGDKGTMKVSGGPQSAFAMKIKEQIKFWVHGRGSVPCFLAALTLEFYEEANKDGTLRVDV</sequence>
<evidence type="ECO:0000256" key="9">
    <source>
        <dbReference type="SAM" id="MobiDB-lite"/>
    </source>
</evidence>
<dbReference type="Pfam" id="PF05557">
    <property type="entry name" value="MAD"/>
    <property type="match status" value="1"/>
</dbReference>
<feature type="coiled-coil region" evidence="8">
    <location>
        <begin position="311"/>
        <end position="355"/>
    </location>
</feature>
<evidence type="ECO:0000256" key="3">
    <source>
        <dbReference type="ARBA" id="ARBA00022019"/>
    </source>
</evidence>
<name>A0A2T3B112_AMORE</name>
<evidence type="ECO:0000256" key="2">
    <source>
        <dbReference type="ARBA" id="ARBA00008029"/>
    </source>
</evidence>
<keyword evidence="7" id="KW-0131">Cell cycle</keyword>
<protein>
    <recommendedName>
        <fullName evidence="3">Spindle assembly checkpoint component MAD1</fullName>
    </recommendedName>
</protein>
<evidence type="ECO:0000256" key="5">
    <source>
        <dbReference type="ARBA" id="ARBA00022776"/>
    </source>
</evidence>
<comment type="subcellular location">
    <subcellularLocation>
        <location evidence="1">Nucleus</location>
    </subcellularLocation>
</comment>
<dbReference type="GO" id="GO:0007094">
    <property type="term" value="P:mitotic spindle assembly checkpoint signaling"/>
    <property type="evidence" value="ECO:0007669"/>
    <property type="project" value="InterPro"/>
</dbReference>
<dbReference type="RefSeq" id="XP_024720590.1">
    <property type="nucleotide sequence ID" value="XM_024862732.1"/>
</dbReference>
<feature type="region of interest" description="Disordered" evidence="9">
    <location>
        <begin position="126"/>
        <end position="148"/>
    </location>
</feature>
<feature type="region of interest" description="Disordered" evidence="9">
    <location>
        <begin position="1"/>
        <end position="97"/>
    </location>
</feature>